<accession>A0AAU7M8M8</accession>
<sequence length="284" mass="28149">MPDDEETTVRQRLSRLFAPGRDDASHPGAATFPALPDRPGPAPVDSPLAVAEGGVGCGGGADGEPVASPPIAPSRLPGPGAFDPGRRGVRALAVVAAVVVLGAGAWAWRSRPHTEPVRPVGTAAAALPEPAPAGSASAGPSQLVVAVAGKVRRPGLVRLPAGARVADAIDAAGGALPGVDTALLNPARKVTDGELVVVGATAPAALPGVPPAAAGDGSAPGGPVNLNTATLAQLDALPGVGPVLAQRILTHREQHGAFRSVADLRQVEGIGDARYEQLKELVTV</sequence>
<evidence type="ECO:0000256" key="1">
    <source>
        <dbReference type="SAM" id="MobiDB-lite"/>
    </source>
</evidence>
<dbReference type="EMBL" id="CP157762">
    <property type="protein sequence ID" value="XBP93880.1"/>
    <property type="molecule type" value="Genomic_DNA"/>
</dbReference>
<dbReference type="EMBL" id="CP159342">
    <property type="protein sequence ID" value="XCH74579.1"/>
    <property type="molecule type" value="Genomic_DNA"/>
</dbReference>
<dbReference type="InterPro" id="IPR004509">
    <property type="entry name" value="Competence_ComEA_HhH"/>
</dbReference>
<dbReference type="InterPro" id="IPR019554">
    <property type="entry name" value="Soluble_ligand-bd"/>
</dbReference>
<keyword evidence="4" id="KW-0238">DNA-binding</keyword>
<evidence type="ECO:0000313" key="4">
    <source>
        <dbReference type="EMBL" id="XBP93880.1"/>
    </source>
</evidence>
<reference evidence="4" key="1">
    <citation type="submission" date="2024-01" db="EMBL/GenBank/DDBJ databases">
        <title>The genome sequence of Micromonospora mangrovi CCTCC AA 2012012.</title>
        <authorList>
            <person name="Gao J."/>
        </authorList>
    </citation>
    <scope>NUCLEOTIDE SEQUENCE</scope>
    <source>
        <strain evidence="4">CCTCC AA 2012012</strain>
    </source>
</reference>
<dbReference type="SUPFAM" id="SSF47781">
    <property type="entry name" value="RuvA domain 2-like"/>
    <property type="match status" value="1"/>
</dbReference>
<dbReference type="Gene3D" id="1.10.150.320">
    <property type="entry name" value="Photosystem II 12 kDa extrinsic protein"/>
    <property type="match status" value="1"/>
</dbReference>
<dbReference type="Pfam" id="PF12836">
    <property type="entry name" value="HHH_3"/>
    <property type="match status" value="1"/>
</dbReference>
<feature type="domain" description="Helix-hairpin-helix DNA-binding motif class 1" evidence="3">
    <location>
        <begin position="262"/>
        <end position="281"/>
    </location>
</feature>
<dbReference type="InterPro" id="IPR051675">
    <property type="entry name" value="Endo/Exo/Phosphatase_dom_1"/>
</dbReference>
<keyword evidence="2" id="KW-0812">Transmembrane</keyword>
<feature type="domain" description="Helix-hairpin-helix DNA-binding motif class 1" evidence="3">
    <location>
        <begin position="232"/>
        <end position="251"/>
    </location>
</feature>
<keyword evidence="2" id="KW-1133">Transmembrane helix</keyword>
<evidence type="ECO:0000256" key="2">
    <source>
        <dbReference type="SAM" id="Phobius"/>
    </source>
</evidence>
<evidence type="ECO:0000259" key="3">
    <source>
        <dbReference type="SMART" id="SM00278"/>
    </source>
</evidence>
<dbReference type="InterPro" id="IPR003583">
    <property type="entry name" value="Hlx-hairpin-Hlx_DNA-bd_motif"/>
</dbReference>
<dbReference type="GO" id="GO:0015627">
    <property type="term" value="C:type II protein secretion system complex"/>
    <property type="evidence" value="ECO:0007669"/>
    <property type="project" value="TreeGrafter"/>
</dbReference>
<gene>
    <name evidence="5" type="ORF">ABUL08_00220</name>
    <name evidence="4" type="ORF">VK199_00220</name>
</gene>
<dbReference type="SMART" id="SM00278">
    <property type="entry name" value="HhH1"/>
    <property type="match status" value="2"/>
</dbReference>
<name>A0AAU7M8M8_9ACTN</name>
<proteinExistence type="predicted"/>
<dbReference type="GO" id="GO:0015628">
    <property type="term" value="P:protein secretion by the type II secretion system"/>
    <property type="evidence" value="ECO:0007669"/>
    <property type="project" value="TreeGrafter"/>
</dbReference>
<feature type="region of interest" description="Disordered" evidence="1">
    <location>
        <begin position="15"/>
        <end position="79"/>
    </location>
</feature>
<dbReference type="PANTHER" id="PTHR21180">
    <property type="entry name" value="ENDONUCLEASE/EXONUCLEASE/PHOSPHATASE FAMILY DOMAIN-CONTAINING PROTEIN 1"/>
    <property type="match status" value="1"/>
</dbReference>
<dbReference type="GO" id="GO:0006281">
    <property type="term" value="P:DNA repair"/>
    <property type="evidence" value="ECO:0007669"/>
    <property type="project" value="InterPro"/>
</dbReference>
<reference evidence="5" key="2">
    <citation type="submission" date="2024-06" db="EMBL/GenBank/DDBJ databases">
        <title>Micromonospora mangrovi CCTCC AA 2012012 genome sequences.</title>
        <authorList>
            <person name="Gao J."/>
        </authorList>
    </citation>
    <scope>NUCLEOTIDE SEQUENCE</scope>
    <source>
        <strain evidence="5">CCTCC AA 2012012</strain>
    </source>
</reference>
<dbReference type="AlphaFoldDB" id="A0AAU7M8M8"/>
<dbReference type="GO" id="GO:0003677">
    <property type="term" value="F:DNA binding"/>
    <property type="evidence" value="ECO:0007669"/>
    <property type="project" value="UniProtKB-KW"/>
</dbReference>
<keyword evidence="2" id="KW-0472">Membrane</keyword>
<dbReference type="NCBIfam" id="TIGR00426">
    <property type="entry name" value="competence protein ComEA helix-hairpin-helix repeat region"/>
    <property type="match status" value="1"/>
</dbReference>
<feature type="compositionally biased region" description="Gly residues" evidence="1">
    <location>
        <begin position="53"/>
        <end position="62"/>
    </location>
</feature>
<dbReference type="Pfam" id="PF10531">
    <property type="entry name" value="SLBB"/>
    <property type="match status" value="1"/>
</dbReference>
<dbReference type="RefSeq" id="WP_350933571.1">
    <property type="nucleotide sequence ID" value="NZ_CP157762.1"/>
</dbReference>
<protein>
    <submittedName>
        <fullName evidence="4">ComEA family DNA-binding protein</fullName>
    </submittedName>
</protein>
<organism evidence="4">
    <name type="scientific">Micromonospora sp. CCTCC AA 2012012</name>
    <dbReference type="NCBI Taxonomy" id="3111921"/>
    <lineage>
        <taxon>Bacteria</taxon>
        <taxon>Bacillati</taxon>
        <taxon>Actinomycetota</taxon>
        <taxon>Actinomycetes</taxon>
        <taxon>Micromonosporales</taxon>
        <taxon>Micromonosporaceae</taxon>
        <taxon>Micromonospora</taxon>
    </lineage>
</organism>
<dbReference type="PANTHER" id="PTHR21180:SF32">
    <property type="entry name" value="ENDONUCLEASE_EXONUCLEASE_PHOSPHATASE FAMILY DOMAIN-CONTAINING PROTEIN 1"/>
    <property type="match status" value="1"/>
</dbReference>
<dbReference type="InterPro" id="IPR010994">
    <property type="entry name" value="RuvA_2-like"/>
</dbReference>
<feature type="transmembrane region" description="Helical" evidence="2">
    <location>
        <begin position="89"/>
        <end position="108"/>
    </location>
</feature>
<evidence type="ECO:0000313" key="5">
    <source>
        <dbReference type="EMBL" id="XCH74579.1"/>
    </source>
</evidence>